<dbReference type="PANTHER" id="PTHR33993:SF14">
    <property type="entry name" value="GB|AAF24581.1"/>
    <property type="match status" value="1"/>
</dbReference>
<reference evidence="2 3" key="1">
    <citation type="submission" date="2021-05" db="EMBL/GenBank/DDBJ databases">
        <title>Draft Genome Sequences of Clinical Respiratory Isolates of Mycobacterium goodii Recovered in Ireland.</title>
        <authorList>
            <person name="Flanagan P.R."/>
            <person name="Mok S."/>
            <person name="Roycroft E."/>
            <person name="Rogers T.R."/>
            <person name="Fitzgibbon M."/>
        </authorList>
    </citation>
    <scope>NUCLEOTIDE SEQUENCE [LARGE SCALE GENOMIC DNA]</scope>
    <source>
        <strain evidence="2 3">14IE55</strain>
    </source>
</reference>
<dbReference type="EMBL" id="JAHBOM010000017">
    <property type="protein sequence ID" value="MBU8825520.1"/>
    <property type="molecule type" value="Genomic_DNA"/>
</dbReference>
<dbReference type="RefSeq" id="WP_214395486.1">
    <property type="nucleotide sequence ID" value="NZ_JAHBOL010000018.1"/>
</dbReference>
<dbReference type="PANTHER" id="PTHR33993">
    <property type="entry name" value="GLYOXALASE-RELATED"/>
    <property type="match status" value="1"/>
</dbReference>
<dbReference type="SUPFAM" id="SSF54593">
    <property type="entry name" value="Glyoxalase/Bleomycin resistance protein/Dihydroxybiphenyl dioxygenase"/>
    <property type="match status" value="3"/>
</dbReference>
<sequence>MNADYDPFTVLHLHDEPPVAPDPEFAARLRARLEAALTLPNRTEGVVMTGTDTAIADLNAPAQAPAPERPAMISYLTVPDARAAITFYVDALGARVLGEPIVMDDGRIGHAELALGGGVFYLAEEFPEIGLKAPAPEAVSVSLMLRVPDTDAALAQARSHGARVQREPYENHGARNATFIDPAGHRWMLSGPTGVSPSGELIRHGDVGYVSVWVPDAERAAAFYGHVLGWSYDPATRQVTNAREHIGIVSVAGPPTLFCCYAVDDLDAARQAITAAGGTPGEAQEFEFGTVLDATDPAGAAFAVFTPAPGTSRPALNGSGPGSLSYITYNVPDSAQFKEFYGRVLSWTFEPGRVADGWGVQNCQPMSGMAGGSDRATTVPMWTVADIDAAVARVREAGGTVISEPARQPYGLTAECTDDQGTRFYLGEF</sequence>
<name>A0ABS6HUD3_MYCGD</name>
<organism evidence="2 3">
    <name type="scientific">Mycolicibacterium goodii</name>
    <name type="common">Mycobacterium goodii</name>
    <dbReference type="NCBI Taxonomy" id="134601"/>
    <lineage>
        <taxon>Bacteria</taxon>
        <taxon>Bacillati</taxon>
        <taxon>Actinomycetota</taxon>
        <taxon>Actinomycetes</taxon>
        <taxon>Mycobacteriales</taxon>
        <taxon>Mycobacteriaceae</taxon>
        <taxon>Mycolicibacterium</taxon>
    </lineage>
</organism>
<keyword evidence="3" id="KW-1185">Reference proteome</keyword>
<feature type="domain" description="VOC" evidence="1">
    <location>
        <begin position="206"/>
        <end position="307"/>
    </location>
</feature>
<comment type="caution">
    <text evidence="2">The sequence shown here is derived from an EMBL/GenBank/DDBJ whole genome shotgun (WGS) entry which is preliminary data.</text>
</comment>
<dbReference type="Gene3D" id="3.10.180.10">
    <property type="entry name" value="2,3-Dihydroxybiphenyl 1,2-Dioxygenase, domain 1"/>
    <property type="match status" value="2"/>
</dbReference>
<feature type="domain" description="VOC" evidence="1">
    <location>
        <begin position="323"/>
        <end position="429"/>
    </location>
</feature>
<dbReference type="InterPro" id="IPR041581">
    <property type="entry name" value="Glyoxalase_6"/>
</dbReference>
<proteinExistence type="predicted"/>
<accession>A0ABS6HUD3</accession>
<dbReference type="PROSITE" id="PS51819">
    <property type="entry name" value="VOC"/>
    <property type="match status" value="3"/>
</dbReference>
<evidence type="ECO:0000313" key="3">
    <source>
        <dbReference type="Proteomes" id="UP000696413"/>
    </source>
</evidence>
<dbReference type="InterPro" id="IPR052164">
    <property type="entry name" value="Anthracycline_SecMetBiosynth"/>
</dbReference>
<dbReference type="Gene3D" id="3.30.720.120">
    <property type="match status" value="1"/>
</dbReference>
<dbReference type="CDD" id="cd07246">
    <property type="entry name" value="VOC_like"/>
    <property type="match status" value="1"/>
</dbReference>
<dbReference type="Pfam" id="PF18029">
    <property type="entry name" value="Glyoxalase_6"/>
    <property type="match status" value="2"/>
</dbReference>
<feature type="domain" description="VOC" evidence="1">
    <location>
        <begin position="69"/>
        <end position="192"/>
    </location>
</feature>
<dbReference type="InterPro" id="IPR004360">
    <property type="entry name" value="Glyas_Fos-R_dOase_dom"/>
</dbReference>
<protein>
    <submittedName>
        <fullName evidence="2">VOC family protein</fullName>
    </submittedName>
</protein>
<dbReference type="Proteomes" id="UP000696413">
    <property type="component" value="Unassembled WGS sequence"/>
</dbReference>
<evidence type="ECO:0000259" key="1">
    <source>
        <dbReference type="PROSITE" id="PS51819"/>
    </source>
</evidence>
<dbReference type="Pfam" id="PF00903">
    <property type="entry name" value="Glyoxalase"/>
    <property type="match status" value="1"/>
</dbReference>
<evidence type="ECO:0000313" key="2">
    <source>
        <dbReference type="EMBL" id="MBU8825520.1"/>
    </source>
</evidence>
<gene>
    <name evidence="2" type="ORF">KL859_21945</name>
</gene>
<dbReference type="InterPro" id="IPR029068">
    <property type="entry name" value="Glyas_Bleomycin-R_OHBP_Dase"/>
</dbReference>
<dbReference type="InterPro" id="IPR037523">
    <property type="entry name" value="VOC_core"/>
</dbReference>
<dbReference type="Gene3D" id="3.30.720.110">
    <property type="match status" value="1"/>
</dbReference>